<dbReference type="PROSITE" id="PS50928">
    <property type="entry name" value="ABC_TM1"/>
    <property type="match status" value="1"/>
</dbReference>
<evidence type="ECO:0000313" key="10">
    <source>
        <dbReference type="Proteomes" id="UP000237846"/>
    </source>
</evidence>
<sequence>MSASAAPTRDAPPPAKRRRRRQVAPYVFAAAAALYLLAFTATPLFRGVDMSFTDTRLLNPTGGRYIGFDNYVSVLGGAAFWNSVATTLVYTGATVACSLVFGTAAAVLINRAFPGRTFARAVMTLPWAVPTVAVVLVFRWIYNDGTGVANQVTGALGLGQPNWLIDPRYGMLAVLIATVWKVTPFVMLVVLAALQSVPDELYEATRVDGADGLSTFKAVVLPYLMPTLRVVALLMTIWSFRRFEIIFLLTGGGADTNTIVVHVYREAFLNSDLGTAAAIGMLGLVLSLIVTVVYFVMERRAMLQEGDR</sequence>
<dbReference type="OrthoDB" id="34224at2"/>
<dbReference type="PANTHER" id="PTHR43005:SF1">
    <property type="entry name" value="SPERMIDINE_PUTRESCINE TRANSPORT SYSTEM PERMEASE PROTEIN"/>
    <property type="match status" value="1"/>
</dbReference>
<feature type="transmembrane region" description="Helical" evidence="7">
    <location>
        <begin position="172"/>
        <end position="194"/>
    </location>
</feature>
<proteinExistence type="inferred from homology"/>
<evidence type="ECO:0000256" key="3">
    <source>
        <dbReference type="ARBA" id="ARBA00022475"/>
    </source>
</evidence>
<evidence type="ECO:0000259" key="8">
    <source>
        <dbReference type="PROSITE" id="PS50928"/>
    </source>
</evidence>
<dbReference type="Proteomes" id="UP000237846">
    <property type="component" value="Unassembled WGS sequence"/>
</dbReference>
<dbReference type="InterPro" id="IPR035906">
    <property type="entry name" value="MetI-like_sf"/>
</dbReference>
<keyword evidence="10" id="KW-1185">Reference proteome</keyword>
<comment type="similarity">
    <text evidence="7">Belongs to the binding-protein-dependent transport system permease family.</text>
</comment>
<evidence type="ECO:0000256" key="5">
    <source>
        <dbReference type="ARBA" id="ARBA00022989"/>
    </source>
</evidence>
<reference evidence="9 10" key="1">
    <citation type="submission" date="2018-03" db="EMBL/GenBank/DDBJ databases">
        <title>Genomic Encyclopedia of Archaeal and Bacterial Type Strains, Phase II (KMG-II): from individual species to whole genera.</title>
        <authorList>
            <person name="Goeker M."/>
        </authorList>
    </citation>
    <scope>NUCLEOTIDE SEQUENCE [LARGE SCALE GENOMIC DNA]</scope>
    <source>
        <strain evidence="9 10">DSM 45601</strain>
    </source>
</reference>
<feature type="transmembrane region" description="Helical" evidence="7">
    <location>
        <begin position="214"/>
        <end position="238"/>
    </location>
</feature>
<dbReference type="CDD" id="cd06261">
    <property type="entry name" value="TM_PBP2"/>
    <property type="match status" value="1"/>
</dbReference>
<dbReference type="Gene3D" id="1.10.3720.10">
    <property type="entry name" value="MetI-like"/>
    <property type="match status" value="1"/>
</dbReference>
<gene>
    <name evidence="9" type="ORF">CLV72_102442</name>
</gene>
<dbReference type="InterPro" id="IPR000515">
    <property type="entry name" value="MetI-like"/>
</dbReference>
<feature type="transmembrane region" description="Helical" evidence="7">
    <location>
        <begin position="276"/>
        <end position="297"/>
    </location>
</feature>
<keyword evidence="3" id="KW-1003">Cell membrane</keyword>
<comment type="caution">
    <text evidence="9">The sequence shown here is derived from an EMBL/GenBank/DDBJ whole genome shotgun (WGS) entry which is preliminary data.</text>
</comment>
<evidence type="ECO:0000256" key="2">
    <source>
        <dbReference type="ARBA" id="ARBA00022448"/>
    </source>
</evidence>
<dbReference type="PANTHER" id="PTHR43005">
    <property type="entry name" value="BLR7065 PROTEIN"/>
    <property type="match status" value="1"/>
</dbReference>
<organism evidence="9 10">
    <name type="scientific">Allonocardiopsis opalescens</name>
    <dbReference type="NCBI Taxonomy" id="1144618"/>
    <lineage>
        <taxon>Bacteria</taxon>
        <taxon>Bacillati</taxon>
        <taxon>Actinomycetota</taxon>
        <taxon>Actinomycetes</taxon>
        <taxon>Streptosporangiales</taxon>
        <taxon>Allonocardiopsis</taxon>
    </lineage>
</organism>
<evidence type="ECO:0000256" key="6">
    <source>
        <dbReference type="ARBA" id="ARBA00023136"/>
    </source>
</evidence>
<feature type="domain" description="ABC transmembrane type-1" evidence="8">
    <location>
        <begin position="84"/>
        <end position="294"/>
    </location>
</feature>
<protein>
    <submittedName>
        <fullName evidence="9">Multiple sugar transport system permease protein</fullName>
    </submittedName>
</protein>
<evidence type="ECO:0000256" key="1">
    <source>
        <dbReference type="ARBA" id="ARBA00004651"/>
    </source>
</evidence>
<keyword evidence="9" id="KW-0762">Sugar transport</keyword>
<dbReference type="Pfam" id="PF00528">
    <property type="entry name" value="BPD_transp_1"/>
    <property type="match status" value="1"/>
</dbReference>
<feature type="transmembrane region" description="Helical" evidence="7">
    <location>
        <begin position="245"/>
        <end position="264"/>
    </location>
</feature>
<feature type="transmembrane region" description="Helical" evidence="7">
    <location>
        <begin position="88"/>
        <end position="109"/>
    </location>
</feature>
<name>A0A2T0QAH2_9ACTN</name>
<keyword evidence="6 7" id="KW-0472">Membrane</keyword>
<evidence type="ECO:0000256" key="4">
    <source>
        <dbReference type="ARBA" id="ARBA00022692"/>
    </source>
</evidence>
<dbReference type="EMBL" id="PVZC01000002">
    <property type="protein sequence ID" value="PRY00810.1"/>
    <property type="molecule type" value="Genomic_DNA"/>
</dbReference>
<dbReference type="GO" id="GO:0055085">
    <property type="term" value="P:transmembrane transport"/>
    <property type="evidence" value="ECO:0007669"/>
    <property type="project" value="InterPro"/>
</dbReference>
<dbReference type="SUPFAM" id="SSF161098">
    <property type="entry name" value="MetI-like"/>
    <property type="match status" value="1"/>
</dbReference>
<dbReference type="AlphaFoldDB" id="A0A2T0QAH2"/>
<feature type="transmembrane region" description="Helical" evidence="7">
    <location>
        <begin position="121"/>
        <end position="142"/>
    </location>
</feature>
<feature type="transmembrane region" description="Helical" evidence="7">
    <location>
        <begin position="23"/>
        <end position="45"/>
    </location>
</feature>
<accession>A0A2T0QAH2</accession>
<keyword evidence="2 7" id="KW-0813">Transport</keyword>
<dbReference type="RefSeq" id="WP_106242874.1">
    <property type="nucleotide sequence ID" value="NZ_PVZC01000002.1"/>
</dbReference>
<evidence type="ECO:0000256" key="7">
    <source>
        <dbReference type="RuleBase" id="RU363032"/>
    </source>
</evidence>
<comment type="subcellular location">
    <subcellularLocation>
        <location evidence="1 7">Cell membrane</location>
        <topology evidence="1 7">Multi-pass membrane protein</topology>
    </subcellularLocation>
</comment>
<keyword evidence="5 7" id="KW-1133">Transmembrane helix</keyword>
<dbReference type="GO" id="GO:0005886">
    <property type="term" value="C:plasma membrane"/>
    <property type="evidence" value="ECO:0007669"/>
    <property type="project" value="UniProtKB-SubCell"/>
</dbReference>
<keyword evidence="4 7" id="KW-0812">Transmembrane</keyword>
<evidence type="ECO:0000313" key="9">
    <source>
        <dbReference type="EMBL" id="PRY00810.1"/>
    </source>
</evidence>